<sequence length="78" mass="8783">MTFVTMDTADEGQVIVDGKDIAEYSSKELTGIAVMTSEPFEVQVAGVTENYAMHFIYMTPSYYEGILDKEPEYNTQLQ</sequence>
<dbReference type="Proteomes" id="UP000273145">
    <property type="component" value="Chromosome"/>
</dbReference>
<accession>A0A3S8RPM7</accession>
<reference evidence="1 2" key="1">
    <citation type="submission" date="2018-11" db="EMBL/GenBank/DDBJ databases">
        <title>Genome sequencing of Paenibacillus lentus DSM25539(T).</title>
        <authorList>
            <person name="Kook J.-K."/>
            <person name="Park S.-N."/>
            <person name="Lim Y.K."/>
        </authorList>
    </citation>
    <scope>NUCLEOTIDE SEQUENCE [LARGE SCALE GENOMIC DNA]</scope>
    <source>
        <strain evidence="1 2">DSM 25539</strain>
    </source>
</reference>
<evidence type="ECO:0000313" key="1">
    <source>
        <dbReference type="EMBL" id="AZK44985.1"/>
    </source>
</evidence>
<gene>
    <name evidence="1" type="ORF">EIM92_01245</name>
</gene>
<dbReference type="KEGG" id="plen:EIM92_01245"/>
<dbReference type="OrthoDB" id="5137249at2"/>
<name>A0A3S8RPM7_9BACL</name>
<proteinExistence type="predicted"/>
<keyword evidence="2" id="KW-1185">Reference proteome</keyword>
<evidence type="ECO:0000313" key="2">
    <source>
        <dbReference type="Proteomes" id="UP000273145"/>
    </source>
</evidence>
<dbReference type="AlphaFoldDB" id="A0A3S8RPM7"/>
<organism evidence="1 2">
    <name type="scientific">Paenibacillus lentus</name>
    <dbReference type="NCBI Taxonomy" id="1338368"/>
    <lineage>
        <taxon>Bacteria</taxon>
        <taxon>Bacillati</taxon>
        <taxon>Bacillota</taxon>
        <taxon>Bacilli</taxon>
        <taxon>Bacillales</taxon>
        <taxon>Paenibacillaceae</taxon>
        <taxon>Paenibacillus</taxon>
    </lineage>
</organism>
<protein>
    <submittedName>
        <fullName evidence="1">Uncharacterized protein</fullName>
    </submittedName>
</protein>
<dbReference type="RefSeq" id="WP_125081120.1">
    <property type="nucleotide sequence ID" value="NZ_CP034248.1"/>
</dbReference>
<dbReference type="EMBL" id="CP034248">
    <property type="protein sequence ID" value="AZK44985.1"/>
    <property type="molecule type" value="Genomic_DNA"/>
</dbReference>